<dbReference type="PANTHER" id="PTHR10015">
    <property type="entry name" value="HEAT SHOCK TRANSCRIPTION FACTOR"/>
    <property type="match status" value="1"/>
</dbReference>
<feature type="domain" description="HSF-type DNA-binding" evidence="12">
    <location>
        <begin position="52"/>
        <end position="76"/>
    </location>
</feature>
<comment type="caution">
    <text evidence="13">The sequence shown here is derived from an EMBL/GenBank/DDBJ whole genome shotgun (WGS) entry which is preliminary data.</text>
</comment>
<reference evidence="13" key="1">
    <citation type="journal article" date="2023" name="Plant J.">
        <title>The genome of the king protea, Protea cynaroides.</title>
        <authorList>
            <person name="Chang J."/>
            <person name="Duong T.A."/>
            <person name="Schoeman C."/>
            <person name="Ma X."/>
            <person name="Roodt D."/>
            <person name="Barker N."/>
            <person name="Li Z."/>
            <person name="Van de Peer Y."/>
            <person name="Mizrachi E."/>
        </authorList>
    </citation>
    <scope>NUCLEOTIDE SEQUENCE</scope>
    <source>
        <tissue evidence="13">Young leaves</tissue>
    </source>
</reference>
<dbReference type="GO" id="GO:0034605">
    <property type="term" value="P:cellular response to heat"/>
    <property type="evidence" value="ECO:0007669"/>
    <property type="project" value="TreeGrafter"/>
</dbReference>
<keyword evidence="5" id="KW-0346">Stress response</keyword>
<evidence type="ECO:0000256" key="10">
    <source>
        <dbReference type="SAM" id="Coils"/>
    </source>
</evidence>
<keyword evidence="6" id="KW-0238">DNA-binding</keyword>
<dbReference type="GO" id="GO:0006357">
    <property type="term" value="P:regulation of transcription by RNA polymerase II"/>
    <property type="evidence" value="ECO:0007669"/>
    <property type="project" value="TreeGrafter"/>
</dbReference>
<dbReference type="OrthoDB" id="60033at2759"/>
<evidence type="ECO:0000313" key="13">
    <source>
        <dbReference type="EMBL" id="KAJ4951252.1"/>
    </source>
</evidence>
<dbReference type="Gene3D" id="1.10.10.10">
    <property type="entry name" value="Winged helix-like DNA-binding domain superfamily/Winged helix DNA-binding domain"/>
    <property type="match status" value="1"/>
</dbReference>
<dbReference type="SUPFAM" id="SSF46785">
    <property type="entry name" value="Winged helix' DNA-binding domain"/>
    <property type="match status" value="1"/>
</dbReference>
<dbReference type="FunFam" id="1.10.10.10:FF:000037">
    <property type="entry name" value="Heat stress transcription factor B-4"/>
    <property type="match status" value="1"/>
</dbReference>
<dbReference type="GO" id="GO:0003700">
    <property type="term" value="F:DNA-binding transcription factor activity"/>
    <property type="evidence" value="ECO:0007669"/>
    <property type="project" value="InterPro"/>
</dbReference>
<keyword evidence="7" id="KW-0804">Transcription</keyword>
<evidence type="ECO:0000256" key="1">
    <source>
        <dbReference type="ARBA" id="ARBA00004123"/>
    </source>
</evidence>
<evidence type="ECO:0000256" key="6">
    <source>
        <dbReference type="ARBA" id="ARBA00023125"/>
    </source>
</evidence>
<evidence type="ECO:0000313" key="14">
    <source>
        <dbReference type="Proteomes" id="UP001141806"/>
    </source>
</evidence>
<dbReference type="PANTHER" id="PTHR10015:SF332">
    <property type="entry name" value="HEAT STRESS TRANSCRIPTION FACTOR C-1"/>
    <property type="match status" value="1"/>
</dbReference>
<dbReference type="GO" id="GO:0000978">
    <property type="term" value="F:RNA polymerase II cis-regulatory region sequence-specific DNA binding"/>
    <property type="evidence" value="ECO:0007669"/>
    <property type="project" value="TreeGrafter"/>
</dbReference>
<organism evidence="13 14">
    <name type="scientific">Protea cynaroides</name>
    <dbReference type="NCBI Taxonomy" id="273540"/>
    <lineage>
        <taxon>Eukaryota</taxon>
        <taxon>Viridiplantae</taxon>
        <taxon>Streptophyta</taxon>
        <taxon>Embryophyta</taxon>
        <taxon>Tracheophyta</taxon>
        <taxon>Spermatophyta</taxon>
        <taxon>Magnoliopsida</taxon>
        <taxon>Proteales</taxon>
        <taxon>Proteaceae</taxon>
        <taxon>Protea</taxon>
    </lineage>
</organism>
<dbReference type="PROSITE" id="PS00434">
    <property type="entry name" value="HSF_DOMAIN"/>
    <property type="match status" value="1"/>
</dbReference>
<keyword evidence="14" id="KW-1185">Reference proteome</keyword>
<name>A0A9Q0GSK3_9MAGN</name>
<comment type="similarity">
    <text evidence="9">Belongs to the HSF family.</text>
</comment>
<evidence type="ECO:0000256" key="8">
    <source>
        <dbReference type="ARBA" id="ARBA00023242"/>
    </source>
</evidence>
<evidence type="ECO:0000256" key="5">
    <source>
        <dbReference type="ARBA" id="ARBA00023016"/>
    </source>
</evidence>
<dbReference type="PRINTS" id="PR00056">
    <property type="entry name" value="HSFDOMAIN"/>
</dbReference>
<feature type="region of interest" description="Disordered" evidence="11">
    <location>
        <begin position="188"/>
        <end position="231"/>
    </location>
</feature>
<dbReference type="EMBL" id="JAMYWD010000012">
    <property type="protein sequence ID" value="KAJ4951252.1"/>
    <property type="molecule type" value="Genomic_DNA"/>
</dbReference>
<feature type="coiled-coil region" evidence="10">
    <location>
        <begin position="130"/>
        <end position="160"/>
    </location>
</feature>
<keyword evidence="3" id="KW-0597">Phosphoprotein</keyword>
<proteinExistence type="inferred from homology"/>
<evidence type="ECO:0000256" key="7">
    <source>
        <dbReference type="ARBA" id="ARBA00023163"/>
    </source>
</evidence>
<comment type="subcellular location">
    <subcellularLocation>
        <location evidence="1">Nucleus</location>
    </subcellularLocation>
</comment>
<protein>
    <recommendedName>
        <fullName evidence="12">HSF-type DNA-binding domain-containing protein</fullName>
    </recommendedName>
</protein>
<evidence type="ECO:0000256" key="9">
    <source>
        <dbReference type="RuleBase" id="RU004020"/>
    </source>
</evidence>
<evidence type="ECO:0000259" key="12">
    <source>
        <dbReference type="PROSITE" id="PS00434"/>
    </source>
</evidence>
<keyword evidence="4" id="KW-0805">Transcription regulation</keyword>
<keyword evidence="10" id="KW-0175">Coiled coil</keyword>
<sequence>MEANNGLGLVAPFVLKTYLMVDDPSTDSCIVWGKANNSFVVIDPIDFSRKILPAYFKHDNFSSFVRQLNTYGFRKVDPDLWEFASESFLRGQKQLLNNIIRKKTNRSSCSCTAQTKQEDGMMEEEEGAILSEISRLKQEQKALNDELQEMNERLQATERRPKQVMSFLLKVVEDPNLIPGIMLQKDSSTRRLGDKKRRVMNIESSPSPSRAASISPTTTTTTTSSTAEEEEVSLSGTLATGSLNFPVTTTTWSQPIDLVSDLGNSMTLFPDLGGGLGLGGGGVEVNDIQTTPYPFSLLGGRSSCSLGFWPF</sequence>
<dbReference type="AlphaFoldDB" id="A0A9Q0GSK3"/>
<dbReference type="InterPro" id="IPR000232">
    <property type="entry name" value="HSF_DNA-bd"/>
</dbReference>
<dbReference type="SMART" id="SM00415">
    <property type="entry name" value="HSF"/>
    <property type="match status" value="1"/>
</dbReference>
<gene>
    <name evidence="13" type="ORF">NE237_028084</name>
</gene>
<evidence type="ECO:0000256" key="3">
    <source>
        <dbReference type="ARBA" id="ARBA00022553"/>
    </source>
</evidence>
<dbReference type="Pfam" id="PF00447">
    <property type="entry name" value="HSF_DNA-bind"/>
    <property type="match status" value="1"/>
</dbReference>
<keyword evidence="8" id="KW-0539">Nucleus</keyword>
<comment type="subunit">
    <text evidence="2">Homotrimer.</text>
</comment>
<evidence type="ECO:0000256" key="11">
    <source>
        <dbReference type="SAM" id="MobiDB-lite"/>
    </source>
</evidence>
<dbReference type="GO" id="GO:0005634">
    <property type="term" value="C:nucleus"/>
    <property type="evidence" value="ECO:0007669"/>
    <property type="project" value="UniProtKB-SubCell"/>
</dbReference>
<evidence type="ECO:0000256" key="4">
    <source>
        <dbReference type="ARBA" id="ARBA00023015"/>
    </source>
</evidence>
<dbReference type="Proteomes" id="UP001141806">
    <property type="component" value="Unassembled WGS sequence"/>
</dbReference>
<dbReference type="InterPro" id="IPR036388">
    <property type="entry name" value="WH-like_DNA-bd_sf"/>
</dbReference>
<evidence type="ECO:0000256" key="2">
    <source>
        <dbReference type="ARBA" id="ARBA00011233"/>
    </source>
</evidence>
<dbReference type="InterPro" id="IPR036390">
    <property type="entry name" value="WH_DNA-bd_sf"/>
</dbReference>
<feature type="compositionally biased region" description="Low complexity" evidence="11">
    <location>
        <begin position="203"/>
        <end position="226"/>
    </location>
</feature>
<accession>A0A9Q0GSK3</accession>